<dbReference type="PATRIC" id="fig|362413.3.peg.249"/>
<gene>
    <name evidence="1" type="ORF">RC62_262</name>
</gene>
<reference evidence="1 2" key="1">
    <citation type="submission" date="2014-09" db="EMBL/GenBank/DDBJ databases">
        <title>Genome sequence of Flavobacterium aquidurense RC62.</title>
        <authorList>
            <person name="Kim J.F."/>
            <person name="Kwak M.-J."/>
        </authorList>
    </citation>
    <scope>NUCLEOTIDE SEQUENCE [LARGE SCALE GENOMIC DNA]</scope>
    <source>
        <strain evidence="1 2">RC62</strain>
    </source>
</reference>
<dbReference type="AlphaFoldDB" id="A0A0N8VMV4"/>
<dbReference type="STRING" id="362413.RC62_262"/>
<dbReference type="Proteomes" id="UP000050443">
    <property type="component" value="Unassembled WGS sequence"/>
</dbReference>
<dbReference type="EMBL" id="JRLF01000010">
    <property type="protein sequence ID" value="KQB40372.1"/>
    <property type="molecule type" value="Genomic_DNA"/>
</dbReference>
<organism evidence="1 2">
    <name type="scientific">Flavobacterium aquidurense</name>
    <dbReference type="NCBI Taxonomy" id="362413"/>
    <lineage>
        <taxon>Bacteria</taxon>
        <taxon>Pseudomonadati</taxon>
        <taxon>Bacteroidota</taxon>
        <taxon>Flavobacteriia</taxon>
        <taxon>Flavobacteriales</taxon>
        <taxon>Flavobacteriaceae</taxon>
        <taxon>Flavobacterium</taxon>
    </lineage>
</organism>
<protein>
    <submittedName>
        <fullName evidence="1">Uncharacterized protein</fullName>
    </submittedName>
</protein>
<proteinExistence type="predicted"/>
<name>A0A0N8VMV4_9FLAO</name>
<evidence type="ECO:0000313" key="1">
    <source>
        <dbReference type="EMBL" id="KQB40372.1"/>
    </source>
</evidence>
<comment type="caution">
    <text evidence="1">The sequence shown here is derived from an EMBL/GenBank/DDBJ whole genome shotgun (WGS) entry which is preliminary data.</text>
</comment>
<accession>A0A0N8VMV4</accession>
<dbReference type="OrthoDB" id="1149023at2"/>
<sequence length="74" mass="8681">MSSEYRDKVKNIYKEVKRYDYNPTYQLAFDANLCTYELYINDLLVNFSFTPGRTAGEQNIDIPQFILKSGKLTN</sequence>
<evidence type="ECO:0000313" key="2">
    <source>
        <dbReference type="Proteomes" id="UP000050443"/>
    </source>
</evidence>
<dbReference type="RefSeq" id="WP_157472445.1">
    <property type="nucleotide sequence ID" value="NZ_JRLF01000010.1"/>
</dbReference>